<dbReference type="SUPFAM" id="SSF52200">
    <property type="entry name" value="Toll/Interleukin receptor TIR domain"/>
    <property type="match status" value="1"/>
</dbReference>
<evidence type="ECO:0000259" key="2">
    <source>
        <dbReference type="PROSITE" id="PS50104"/>
    </source>
</evidence>
<accession>A0A5D2D823</accession>
<evidence type="ECO:0000313" key="3">
    <source>
        <dbReference type="EMBL" id="TYG77534.1"/>
    </source>
</evidence>
<dbReference type="SMART" id="SM00255">
    <property type="entry name" value="TIR"/>
    <property type="match status" value="1"/>
</dbReference>
<dbReference type="Pfam" id="PF01582">
    <property type="entry name" value="TIR"/>
    <property type="match status" value="1"/>
</dbReference>
<dbReference type="InterPro" id="IPR027417">
    <property type="entry name" value="P-loop_NTPase"/>
</dbReference>
<dbReference type="PANTHER" id="PTHR11017">
    <property type="entry name" value="LEUCINE-RICH REPEAT-CONTAINING PROTEIN"/>
    <property type="match status" value="1"/>
</dbReference>
<name>A0A5D2D823_GOSDA</name>
<dbReference type="Gene3D" id="3.40.50.10140">
    <property type="entry name" value="Toll/interleukin-1 receptor homology (TIR) domain"/>
    <property type="match status" value="1"/>
</dbReference>
<dbReference type="Proteomes" id="UP000323506">
    <property type="component" value="Chromosome D03"/>
</dbReference>
<feature type="domain" description="TIR" evidence="2">
    <location>
        <begin position="9"/>
        <end position="173"/>
    </location>
</feature>
<keyword evidence="4" id="KW-1185">Reference proteome</keyword>
<evidence type="ECO:0000256" key="1">
    <source>
        <dbReference type="ARBA" id="ARBA00023027"/>
    </source>
</evidence>
<dbReference type="PANTHER" id="PTHR11017:SF305">
    <property type="entry name" value="TMV RESISTANCE PROTEIN N-LIKE"/>
    <property type="match status" value="1"/>
</dbReference>
<dbReference type="PRINTS" id="PR00364">
    <property type="entry name" value="DISEASERSIST"/>
</dbReference>
<proteinExistence type="predicted"/>
<dbReference type="AlphaFoldDB" id="A0A5D2D823"/>
<dbReference type="FunFam" id="3.40.50.10140:FF:000007">
    <property type="entry name" value="Disease resistance protein (TIR-NBS-LRR class)"/>
    <property type="match status" value="1"/>
</dbReference>
<dbReference type="GO" id="GO:0007165">
    <property type="term" value="P:signal transduction"/>
    <property type="evidence" value="ECO:0007669"/>
    <property type="project" value="InterPro"/>
</dbReference>
<dbReference type="InterPro" id="IPR044974">
    <property type="entry name" value="Disease_R_plants"/>
</dbReference>
<dbReference type="Gene3D" id="3.40.50.300">
    <property type="entry name" value="P-loop containing nucleotide triphosphate hydrolases"/>
    <property type="match status" value="1"/>
</dbReference>
<reference evidence="3 4" key="1">
    <citation type="submission" date="2019-06" db="EMBL/GenBank/DDBJ databases">
        <title>WGS assembly of Gossypium darwinii.</title>
        <authorList>
            <person name="Chen Z.J."/>
            <person name="Sreedasyam A."/>
            <person name="Ando A."/>
            <person name="Song Q."/>
            <person name="De L."/>
            <person name="Hulse-Kemp A."/>
            <person name="Ding M."/>
            <person name="Ye W."/>
            <person name="Kirkbride R."/>
            <person name="Jenkins J."/>
            <person name="Plott C."/>
            <person name="Lovell J."/>
            <person name="Lin Y.-M."/>
            <person name="Vaughn R."/>
            <person name="Liu B."/>
            <person name="Li W."/>
            <person name="Simpson S."/>
            <person name="Scheffler B."/>
            <person name="Saski C."/>
            <person name="Grover C."/>
            <person name="Hu G."/>
            <person name="Conover J."/>
            <person name="Carlson J."/>
            <person name="Shu S."/>
            <person name="Boston L."/>
            <person name="Williams M."/>
            <person name="Peterson D."/>
            <person name="Mcgee K."/>
            <person name="Jones D."/>
            <person name="Wendel J."/>
            <person name="Stelly D."/>
            <person name="Grimwood J."/>
            <person name="Schmutz J."/>
        </authorList>
    </citation>
    <scope>NUCLEOTIDE SEQUENCE [LARGE SCALE GENOMIC DNA]</scope>
    <source>
        <strain evidence="3">1808015.09</strain>
    </source>
</reference>
<organism evidence="3 4">
    <name type="scientific">Gossypium darwinii</name>
    <name type="common">Darwin's cotton</name>
    <name type="synonym">Gossypium barbadense var. darwinii</name>
    <dbReference type="NCBI Taxonomy" id="34276"/>
    <lineage>
        <taxon>Eukaryota</taxon>
        <taxon>Viridiplantae</taxon>
        <taxon>Streptophyta</taxon>
        <taxon>Embryophyta</taxon>
        <taxon>Tracheophyta</taxon>
        <taxon>Spermatophyta</taxon>
        <taxon>Magnoliopsida</taxon>
        <taxon>eudicotyledons</taxon>
        <taxon>Gunneridae</taxon>
        <taxon>Pentapetalae</taxon>
        <taxon>rosids</taxon>
        <taxon>malvids</taxon>
        <taxon>Malvales</taxon>
        <taxon>Malvaceae</taxon>
        <taxon>Malvoideae</taxon>
        <taxon>Gossypium</taxon>
    </lineage>
</organism>
<evidence type="ECO:0000313" key="4">
    <source>
        <dbReference type="Proteomes" id="UP000323506"/>
    </source>
</evidence>
<gene>
    <name evidence="3" type="ORF">ES288_D03G202500v1</name>
</gene>
<keyword evidence="1" id="KW-0520">NAD</keyword>
<dbReference type="PROSITE" id="PS50104">
    <property type="entry name" value="TIR"/>
    <property type="match status" value="1"/>
</dbReference>
<protein>
    <recommendedName>
        <fullName evidence="2">TIR domain-containing protein</fullName>
    </recommendedName>
</protein>
<dbReference type="GO" id="GO:0006952">
    <property type="term" value="P:defense response"/>
    <property type="evidence" value="ECO:0007669"/>
    <property type="project" value="InterPro"/>
</dbReference>
<dbReference type="EMBL" id="CM017703">
    <property type="protein sequence ID" value="TYG77534.1"/>
    <property type="molecule type" value="Genomic_DNA"/>
</dbReference>
<dbReference type="GO" id="GO:0043531">
    <property type="term" value="F:ADP binding"/>
    <property type="evidence" value="ECO:0007669"/>
    <property type="project" value="InterPro"/>
</dbReference>
<dbReference type="InterPro" id="IPR000157">
    <property type="entry name" value="TIR_dom"/>
</dbReference>
<dbReference type="SUPFAM" id="SSF52540">
    <property type="entry name" value="P-loop containing nucleoside triphosphate hydrolases"/>
    <property type="match status" value="1"/>
</dbReference>
<dbReference type="Pfam" id="PF00931">
    <property type="entry name" value="NB-ARC"/>
    <property type="match status" value="1"/>
</dbReference>
<dbReference type="InterPro" id="IPR002182">
    <property type="entry name" value="NB-ARC"/>
</dbReference>
<dbReference type="InterPro" id="IPR035897">
    <property type="entry name" value="Toll_tir_struct_dom_sf"/>
</dbReference>
<sequence>MAVSEISRCSYHVFLSFRGEDTRRSFTDHLYTALVHLGIQTFRDDEVIERGNNIKDEIEKAILHHSKISIVVFSKNYAASTWCLNELVIILEHKKSSKHIVLPVFYDVDLSQVKNQTGSYAEAFTQHEQNFESVVQTWRNALKEVADIGCMVLQDRHESQFIQDIVKEVQNKLHLISLYVPPYLVGIDSLVTQINQWLEQDGANKVGIATICGIGGIGKTTIAKVFHNQNIPRFEGYSFLADVRETSQDCNGLVCLQRQLISDILQGKSHKIYNIDNGINKIKEIVCCRTVLLVLDDVDELEKIRKLMGTQIPFHPRSKIIITSRNRCLLNAHFISQMFDLEASTSTCGGLSKLFEVKELASSESL</sequence>